<protein>
    <submittedName>
        <fullName evidence="1">Uncharacterized protein</fullName>
    </submittedName>
</protein>
<dbReference type="KEGG" id="rhl:LPU83_pLPU83c_0649"/>
<dbReference type="PATRIC" id="fig|348824.6.peg.5408"/>
<evidence type="ECO:0000313" key="1">
    <source>
        <dbReference type="EMBL" id="CDM61211.1"/>
    </source>
</evidence>
<evidence type="ECO:0000313" key="2">
    <source>
        <dbReference type="Proteomes" id="UP000019443"/>
    </source>
</evidence>
<keyword evidence="2" id="KW-1185">Reference proteome</keyword>
<keyword evidence="1" id="KW-0614">Plasmid</keyword>
<sequence>MLFAARLGAFRLQFTLAEAVVLAANFIALRTNGAFARVAKPSRSVSKLFR</sequence>
<dbReference type="EMBL" id="HG916854">
    <property type="protein sequence ID" value="CDM61211.1"/>
    <property type="molecule type" value="Genomic_DNA"/>
</dbReference>
<dbReference type="AlphaFoldDB" id="W6S4I5"/>
<name>W6S4I5_9HYPH</name>
<reference evidence="1" key="1">
    <citation type="submission" date="2013-11" db="EMBL/GenBank/DDBJ databases">
        <title>Draft genome sequence of the broad-host-range Rhizobium sp. LPU83 strain, a member of the low-genetic diversity Oregon-like Rhizobium sp. group.</title>
        <authorList>
            <person name="Wibberg D."/>
            <person name="Puehler A."/>
            <person name="Schlueter A."/>
        </authorList>
    </citation>
    <scope>NUCLEOTIDE SEQUENCE [LARGE SCALE GENOMIC DNA]</scope>
    <source>
        <strain evidence="1">LPU83</strain>
        <plasmid evidence="1">pLPU83c</plasmid>
    </source>
</reference>
<accession>W6S4I5</accession>
<dbReference type="HOGENOM" id="CLU_3121970_0_0_5"/>
<organism evidence="1 2">
    <name type="scientific">Rhizobium favelukesii</name>
    <dbReference type="NCBI Taxonomy" id="348824"/>
    <lineage>
        <taxon>Bacteria</taxon>
        <taxon>Pseudomonadati</taxon>
        <taxon>Pseudomonadota</taxon>
        <taxon>Alphaproteobacteria</taxon>
        <taxon>Hyphomicrobiales</taxon>
        <taxon>Rhizobiaceae</taxon>
        <taxon>Rhizobium/Agrobacterium group</taxon>
        <taxon>Rhizobium</taxon>
    </lineage>
</organism>
<dbReference type="Proteomes" id="UP000019443">
    <property type="component" value="Plasmid pLPU83c"/>
</dbReference>
<gene>
    <name evidence="1" type="ORF">LPU83_pLPU83c_0649</name>
</gene>
<geneLocation type="plasmid" evidence="1 2">
    <name>pLPU83c</name>
</geneLocation>
<proteinExistence type="predicted"/>